<organism evidence="2">
    <name type="scientific">Gaeumannomyces tritici (strain R3-111a-1)</name>
    <name type="common">Wheat and barley take-all root rot fungus</name>
    <name type="synonym">Gaeumannomyces graminis var. tritici</name>
    <dbReference type="NCBI Taxonomy" id="644352"/>
    <lineage>
        <taxon>Eukaryota</taxon>
        <taxon>Fungi</taxon>
        <taxon>Dikarya</taxon>
        <taxon>Ascomycota</taxon>
        <taxon>Pezizomycotina</taxon>
        <taxon>Sordariomycetes</taxon>
        <taxon>Sordariomycetidae</taxon>
        <taxon>Magnaporthales</taxon>
        <taxon>Magnaporthaceae</taxon>
        <taxon>Gaeumannomyces</taxon>
    </lineage>
</organism>
<dbReference type="OrthoDB" id="3557394at2759"/>
<dbReference type="GeneID" id="20346912"/>
<reference evidence="3" key="5">
    <citation type="submission" date="2018-04" db="UniProtKB">
        <authorList>
            <consortium name="EnsemblFungi"/>
        </authorList>
    </citation>
    <scope>IDENTIFICATION</scope>
    <source>
        <strain evidence="3">R3-111a-1</strain>
    </source>
</reference>
<dbReference type="HOGENOM" id="CLU_004184_7_2_1"/>
<dbReference type="STRING" id="644352.J3NYV2"/>
<dbReference type="VEuPathDB" id="FungiDB:GGTG_06454"/>
<dbReference type="Proteomes" id="UP000006039">
    <property type="component" value="Unassembled WGS sequence"/>
</dbReference>
<reference evidence="3" key="4">
    <citation type="journal article" date="2015" name="G3 (Bethesda)">
        <title>Genome sequences of three phytopathogenic species of the Magnaporthaceae family of fungi.</title>
        <authorList>
            <person name="Okagaki L.H."/>
            <person name="Nunes C.C."/>
            <person name="Sailsbery J."/>
            <person name="Clay B."/>
            <person name="Brown D."/>
            <person name="John T."/>
            <person name="Oh Y."/>
            <person name="Young N."/>
            <person name="Fitzgerald M."/>
            <person name="Haas B.J."/>
            <person name="Zeng Q."/>
            <person name="Young S."/>
            <person name="Adiconis X."/>
            <person name="Fan L."/>
            <person name="Levin J.Z."/>
            <person name="Mitchell T.K."/>
            <person name="Okubara P.A."/>
            <person name="Farman M.L."/>
            <person name="Kohn L.M."/>
            <person name="Birren B."/>
            <person name="Ma L.-J."/>
            <person name="Dean R.A."/>
        </authorList>
    </citation>
    <scope>NUCLEOTIDE SEQUENCE</scope>
    <source>
        <strain evidence="3">R3-111a-1</strain>
    </source>
</reference>
<name>J3NYV2_GAET3</name>
<accession>J3NYV2</accession>
<evidence type="ECO:0000313" key="4">
    <source>
        <dbReference type="Proteomes" id="UP000006039"/>
    </source>
</evidence>
<proteinExistence type="predicted"/>
<evidence type="ECO:0000259" key="1">
    <source>
        <dbReference type="Pfam" id="PF06985"/>
    </source>
</evidence>
<keyword evidence="4" id="KW-1185">Reference proteome</keyword>
<evidence type="ECO:0000313" key="2">
    <source>
        <dbReference type="EMBL" id="EJT76535.1"/>
    </source>
</evidence>
<dbReference type="eggNOG" id="ENOG502SMXX">
    <property type="taxonomic scope" value="Eukaryota"/>
</dbReference>
<dbReference type="RefSeq" id="XP_009222535.1">
    <property type="nucleotide sequence ID" value="XM_009224271.1"/>
</dbReference>
<dbReference type="PANTHER" id="PTHR24148">
    <property type="entry name" value="ANKYRIN REPEAT DOMAIN-CONTAINING PROTEIN 39 HOMOLOG-RELATED"/>
    <property type="match status" value="1"/>
</dbReference>
<dbReference type="InterPro" id="IPR010730">
    <property type="entry name" value="HET"/>
</dbReference>
<dbReference type="InterPro" id="IPR052895">
    <property type="entry name" value="HetReg/Transcr_Mod"/>
</dbReference>
<sequence length="736" mass="82624">MENKAPSGIQVNSPYLPLQGERVIRLATISPGSWLDDVRCELTNWPLDPSHRPAYQTLSYVWGSARVTEKIFLNGIPWQVTVNLSCALRYLRHSTHPAIFWIDALCINQQDVKERSAQVPLIRDIYSQASGLTIFLGNGISHRTPRAFHKTHTPSAARHDFSSSSGAGGDPGDRQVVTDFWNSWRTRQQRSNHQSNSALSVFCLLWSLAYDTSTTPTWPFPELLDAERERDVRGLFEAVRLMLLSPWWSRVWVVQEVAVAREPVTIRLGDVSAPWDLIARAAKHPCLLPESKSQSSGATAGQQEGQLPPEYAKVLQHFARAIVNIETLRARWLDGGGYPMLSLLQEFGSRDATDERDKVYALMGLAGTDNPVAISADYAMSVKDVYKQTAVSLLDSTHALAFLAGNQTRKNRRDLPSWVPDWGAIIEPGDRARAAVIDLYQANHQWAHVQATVANNYLASGLRHKPYLDLEHVCSIGSDYLEMQSLFTGGVVRKVGERLITWDSGSENHALQVVYSWYMGLDMIDMDFQGMLSYMANTLVGGLRAVKTKSDESVRFIRLGSQADWEQEQVDLMHWFATHLAPAVDKVMEGTPYHQSLSARLHSSNFSRKPPSAAYNPQYFNMAMKLATEGRAFFIATSGFMGLGPSSVLLGDEVHILRSGQTHMILRQTLHDSHTAFKVIGDCYLYPESPKTSKDTWKSCWSLYSRDILPVPDFKHRPLGLHARNLKPRRGWVRLA</sequence>
<protein>
    <recommendedName>
        <fullName evidence="1">Heterokaryon incompatibility domain-containing protein</fullName>
    </recommendedName>
</protein>
<reference evidence="2" key="2">
    <citation type="submission" date="2010-07" db="EMBL/GenBank/DDBJ databases">
        <authorList>
            <consortium name="The Broad Institute Genome Sequencing Platform"/>
            <consortium name="Broad Institute Genome Sequencing Center for Infectious Disease"/>
            <person name="Ma L.-J."/>
            <person name="Dead R."/>
            <person name="Young S."/>
            <person name="Zeng Q."/>
            <person name="Koehrsen M."/>
            <person name="Alvarado L."/>
            <person name="Berlin A."/>
            <person name="Chapman S.B."/>
            <person name="Chen Z."/>
            <person name="Freedman E."/>
            <person name="Gellesch M."/>
            <person name="Goldberg J."/>
            <person name="Griggs A."/>
            <person name="Gujja S."/>
            <person name="Heilman E.R."/>
            <person name="Heiman D."/>
            <person name="Hepburn T."/>
            <person name="Howarth C."/>
            <person name="Jen D."/>
            <person name="Larson L."/>
            <person name="Mehta T."/>
            <person name="Neiman D."/>
            <person name="Pearson M."/>
            <person name="Roberts A."/>
            <person name="Saif S."/>
            <person name="Shea T."/>
            <person name="Shenoy N."/>
            <person name="Sisk P."/>
            <person name="Stolte C."/>
            <person name="Sykes S."/>
            <person name="Walk T."/>
            <person name="White J."/>
            <person name="Yandava C."/>
            <person name="Haas B."/>
            <person name="Nusbaum C."/>
            <person name="Birren B."/>
        </authorList>
    </citation>
    <scope>NUCLEOTIDE SEQUENCE</scope>
    <source>
        <strain evidence="2">R3-111a-1</strain>
    </source>
</reference>
<feature type="domain" description="Heterokaryon incompatibility" evidence="1">
    <location>
        <begin position="55"/>
        <end position="256"/>
    </location>
</feature>
<dbReference type="EnsemblFungi" id="EJT76535">
    <property type="protein sequence ID" value="EJT76535"/>
    <property type="gene ID" value="GGTG_06454"/>
</dbReference>
<reference evidence="2" key="3">
    <citation type="submission" date="2010-09" db="EMBL/GenBank/DDBJ databases">
        <title>Annotation of Gaeumannomyces graminis var. tritici R3-111a-1.</title>
        <authorList>
            <consortium name="The Broad Institute Genome Sequencing Platform"/>
            <person name="Ma L.-J."/>
            <person name="Dead R."/>
            <person name="Young S.K."/>
            <person name="Zeng Q."/>
            <person name="Gargeya S."/>
            <person name="Fitzgerald M."/>
            <person name="Haas B."/>
            <person name="Abouelleil A."/>
            <person name="Alvarado L."/>
            <person name="Arachchi H.M."/>
            <person name="Berlin A."/>
            <person name="Brown A."/>
            <person name="Chapman S.B."/>
            <person name="Chen Z."/>
            <person name="Dunbar C."/>
            <person name="Freedman E."/>
            <person name="Gearin G."/>
            <person name="Gellesch M."/>
            <person name="Goldberg J."/>
            <person name="Griggs A."/>
            <person name="Gujja S."/>
            <person name="Heiman D."/>
            <person name="Howarth C."/>
            <person name="Larson L."/>
            <person name="Lui A."/>
            <person name="MacDonald P.J.P."/>
            <person name="Mehta T."/>
            <person name="Montmayeur A."/>
            <person name="Murphy C."/>
            <person name="Neiman D."/>
            <person name="Pearson M."/>
            <person name="Priest M."/>
            <person name="Roberts A."/>
            <person name="Saif S."/>
            <person name="Shea T."/>
            <person name="Shenoy N."/>
            <person name="Sisk P."/>
            <person name="Stolte C."/>
            <person name="Sykes S."/>
            <person name="Yandava C."/>
            <person name="Wortman J."/>
            <person name="Nusbaum C."/>
            <person name="Birren B."/>
        </authorList>
    </citation>
    <scope>NUCLEOTIDE SEQUENCE</scope>
    <source>
        <strain evidence="2">R3-111a-1</strain>
    </source>
</reference>
<gene>
    <name evidence="3" type="primary">20346912</name>
    <name evidence="2" type="ORF">GGTG_06454</name>
</gene>
<evidence type="ECO:0000313" key="3">
    <source>
        <dbReference type="EnsemblFungi" id="EJT76535"/>
    </source>
</evidence>
<dbReference type="AlphaFoldDB" id="J3NYV2"/>
<dbReference type="EMBL" id="GL385397">
    <property type="protein sequence ID" value="EJT76535.1"/>
    <property type="molecule type" value="Genomic_DNA"/>
</dbReference>
<reference evidence="4" key="1">
    <citation type="submission" date="2010-07" db="EMBL/GenBank/DDBJ databases">
        <title>The genome sequence of Gaeumannomyces graminis var. tritici strain R3-111a-1.</title>
        <authorList>
            <consortium name="The Broad Institute Genome Sequencing Platform"/>
            <person name="Ma L.-J."/>
            <person name="Dead R."/>
            <person name="Young S."/>
            <person name="Zeng Q."/>
            <person name="Koehrsen M."/>
            <person name="Alvarado L."/>
            <person name="Berlin A."/>
            <person name="Chapman S.B."/>
            <person name="Chen Z."/>
            <person name="Freedman E."/>
            <person name="Gellesch M."/>
            <person name="Goldberg J."/>
            <person name="Griggs A."/>
            <person name="Gujja S."/>
            <person name="Heilman E.R."/>
            <person name="Heiman D."/>
            <person name="Hepburn T."/>
            <person name="Howarth C."/>
            <person name="Jen D."/>
            <person name="Larson L."/>
            <person name="Mehta T."/>
            <person name="Neiman D."/>
            <person name="Pearson M."/>
            <person name="Roberts A."/>
            <person name="Saif S."/>
            <person name="Shea T."/>
            <person name="Shenoy N."/>
            <person name="Sisk P."/>
            <person name="Stolte C."/>
            <person name="Sykes S."/>
            <person name="Walk T."/>
            <person name="White J."/>
            <person name="Yandava C."/>
            <person name="Haas B."/>
            <person name="Nusbaum C."/>
            <person name="Birren B."/>
        </authorList>
    </citation>
    <scope>NUCLEOTIDE SEQUENCE [LARGE SCALE GENOMIC DNA]</scope>
    <source>
        <strain evidence="4">R3-111a-1</strain>
    </source>
</reference>
<dbReference type="Pfam" id="PF06985">
    <property type="entry name" value="HET"/>
    <property type="match status" value="1"/>
</dbReference>
<dbReference type="PANTHER" id="PTHR24148:SF64">
    <property type="entry name" value="HETEROKARYON INCOMPATIBILITY DOMAIN-CONTAINING PROTEIN"/>
    <property type="match status" value="1"/>
</dbReference>